<proteinExistence type="predicted"/>
<organism evidence="4">
    <name type="scientific">Anisakis simplex</name>
    <name type="common">Herring worm</name>
    <dbReference type="NCBI Taxonomy" id="6269"/>
    <lineage>
        <taxon>Eukaryota</taxon>
        <taxon>Metazoa</taxon>
        <taxon>Ecdysozoa</taxon>
        <taxon>Nematoda</taxon>
        <taxon>Chromadorea</taxon>
        <taxon>Rhabditida</taxon>
        <taxon>Spirurina</taxon>
        <taxon>Ascaridomorpha</taxon>
        <taxon>Ascaridoidea</taxon>
        <taxon>Anisakidae</taxon>
        <taxon>Anisakis</taxon>
        <taxon>Anisakis simplex complex</taxon>
    </lineage>
</organism>
<reference evidence="4" key="1">
    <citation type="submission" date="2017-02" db="UniProtKB">
        <authorList>
            <consortium name="WormBaseParasite"/>
        </authorList>
    </citation>
    <scope>IDENTIFICATION</scope>
</reference>
<feature type="domain" description="PARG catalytic Macro" evidence="1">
    <location>
        <begin position="1"/>
        <end position="122"/>
    </location>
</feature>
<keyword evidence="3" id="KW-1185">Reference proteome</keyword>
<dbReference type="GO" id="GO:0005975">
    <property type="term" value="P:carbohydrate metabolic process"/>
    <property type="evidence" value="ECO:0007669"/>
    <property type="project" value="InterPro"/>
</dbReference>
<name>A0A0M3JF00_ANISI</name>
<dbReference type="EMBL" id="UYRR01012452">
    <property type="protein sequence ID" value="VDK26367.1"/>
    <property type="molecule type" value="Genomic_DNA"/>
</dbReference>
<dbReference type="Proteomes" id="UP000267096">
    <property type="component" value="Unassembled WGS sequence"/>
</dbReference>
<evidence type="ECO:0000259" key="1">
    <source>
        <dbReference type="Pfam" id="PF05028"/>
    </source>
</evidence>
<dbReference type="GO" id="GO:1990966">
    <property type="term" value="P:ATP generation from poly-ADP-D-ribose"/>
    <property type="evidence" value="ECO:0007669"/>
    <property type="project" value="TreeGrafter"/>
</dbReference>
<evidence type="ECO:0000313" key="3">
    <source>
        <dbReference type="Proteomes" id="UP000267096"/>
    </source>
</evidence>
<dbReference type="GO" id="GO:0005737">
    <property type="term" value="C:cytoplasm"/>
    <property type="evidence" value="ECO:0007669"/>
    <property type="project" value="TreeGrafter"/>
</dbReference>
<dbReference type="InterPro" id="IPR046372">
    <property type="entry name" value="PARG_cat_C"/>
</dbReference>
<dbReference type="Pfam" id="PF05028">
    <property type="entry name" value="PARG_cat_C"/>
    <property type="match status" value="1"/>
</dbReference>
<dbReference type="GO" id="GO:0006282">
    <property type="term" value="P:regulation of DNA repair"/>
    <property type="evidence" value="ECO:0007669"/>
    <property type="project" value="InterPro"/>
</dbReference>
<dbReference type="AlphaFoldDB" id="A0A0M3JF00"/>
<reference evidence="2 3" key="2">
    <citation type="submission" date="2018-11" db="EMBL/GenBank/DDBJ databases">
        <authorList>
            <consortium name="Pathogen Informatics"/>
        </authorList>
    </citation>
    <scope>NUCLEOTIDE SEQUENCE [LARGE SCALE GENOMIC DNA]</scope>
</reference>
<dbReference type="GO" id="GO:0005634">
    <property type="term" value="C:nucleus"/>
    <property type="evidence" value="ECO:0007669"/>
    <property type="project" value="TreeGrafter"/>
</dbReference>
<dbReference type="WBParaSite" id="ASIM_0000619901-mRNA-1">
    <property type="protein sequence ID" value="ASIM_0000619901-mRNA-1"/>
    <property type="gene ID" value="ASIM_0000619901"/>
</dbReference>
<dbReference type="OrthoDB" id="1937899at2759"/>
<dbReference type="InterPro" id="IPR007724">
    <property type="entry name" value="Poly_GlycHdrlase"/>
</dbReference>
<protein>
    <submittedName>
        <fullName evidence="4">Poly(ADP-ribose) glycohydrolase</fullName>
    </submittedName>
</protein>
<gene>
    <name evidence="2" type="ORF">ASIM_LOCUS5989</name>
</gene>
<dbReference type="GO" id="GO:0009225">
    <property type="term" value="P:nucleotide-sugar metabolic process"/>
    <property type="evidence" value="ECO:0007669"/>
    <property type="project" value="TreeGrafter"/>
</dbReference>
<dbReference type="PANTHER" id="PTHR12837:SF0">
    <property type="entry name" value="POLY(ADP-RIBOSE) GLYCOHYDROLASE"/>
    <property type="match status" value="1"/>
</dbReference>
<evidence type="ECO:0000313" key="2">
    <source>
        <dbReference type="EMBL" id="VDK26367.1"/>
    </source>
</evidence>
<evidence type="ECO:0000313" key="4">
    <source>
        <dbReference type="WBParaSite" id="ASIM_0000619901-mRNA-1"/>
    </source>
</evidence>
<sequence length="135" mass="15531">MICPEMIVSMLICERMRRNESIVIVGAQRYSDYAGYGNSFQWYPLHAPEALSRDRFERLHCELVAIDALPFSQPKHQFTVDLVDRELLKAYCGFRVRDGSSKAIATGNWGCGVFGGDLRLKSSRFRIHLRISIRF</sequence>
<accession>A0A0M3JF00</accession>
<dbReference type="GO" id="GO:0004649">
    <property type="term" value="F:poly(ADP-ribose) glycohydrolase activity"/>
    <property type="evidence" value="ECO:0007669"/>
    <property type="project" value="InterPro"/>
</dbReference>
<dbReference type="PANTHER" id="PTHR12837">
    <property type="entry name" value="POLY ADP-RIBOSE GLYCOHYDROLASE"/>
    <property type="match status" value="1"/>
</dbReference>